<sequence length="253" mass="29086">MSLSNIIASEQGKNKGKHVYFSTSIRRQVLFLGWKCWQEMGGVVGPSRFFKTFCRGTSELLGCLMSQTSCRPSIGPIGTQSIILSKPDCILARNWEKNRTSRNGTSINFYGDYHNIGITSNGKYATNIHILNASEVPQNRRRKSERTVTDFKVKRQSTRSTNDVEETIDNNEIEDEHEINELTEFDHDYHNLDPSKMWTLKSGTVVEKEEIITSEVKARPKLESSLVELLKSARLTMSRCYEKFFLNRFTERK</sequence>
<keyword evidence="2" id="KW-1185">Reference proteome</keyword>
<gene>
    <name evidence="1" type="ORF">AGERDE_LOCUS9017</name>
</gene>
<dbReference type="AlphaFoldDB" id="A0A9N9GDU3"/>
<dbReference type="EMBL" id="CAJVPL010002100">
    <property type="protein sequence ID" value="CAG8599289.1"/>
    <property type="molecule type" value="Genomic_DNA"/>
</dbReference>
<protein>
    <submittedName>
        <fullName evidence="1">12565_t:CDS:1</fullName>
    </submittedName>
</protein>
<proteinExistence type="predicted"/>
<evidence type="ECO:0000313" key="1">
    <source>
        <dbReference type="EMBL" id="CAG8599289.1"/>
    </source>
</evidence>
<name>A0A9N9GDU3_9GLOM</name>
<dbReference type="Proteomes" id="UP000789831">
    <property type="component" value="Unassembled WGS sequence"/>
</dbReference>
<organism evidence="1 2">
    <name type="scientific">Ambispora gerdemannii</name>
    <dbReference type="NCBI Taxonomy" id="144530"/>
    <lineage>
        <taxon>Eukaryota</taxon>
        <taxon>Fungi</taxon>
        <taxon>Fungi incertae sedis</taxon>
        <taxon>Mucoromycota</taxon>
        <taxon>Glomeromycotina</taxon>
        <taxon>Glomeromycetes</taxon>
        <taxon>Archaeosporales</taxon>
        <taxon>Ambisporaceae</taxon>
        <taxon>Ambispora</taxon>
    </lineage>
</organism>
<comment type="caution">
    <text evidence="1">The sequence shown here is derived from an EMBL/GenBank/DDBJ whole genome shotgun (WGS) entry which is preliminary data.</text>
</comment>
<evidence type="ECO:0000313" key="2">
    <source>
        <dbReference type="Proteomes" id="UP000789831"/>
    </source>
</evidence>
<reference evidence="1" key="1">
    <citation type="submission" date="2021-06" db="EMBL/GenBank/DDBJ databases">
        <authorList>
            <person name="Kallberg Y."/>
            <person name="Tangrot J."/>
            <person name="Rosling A."/>
        </authorList>
    </citation>
    <scope>NUCLEOTIDE SEQUENCE</scope>
    <source>
        <strain evidence="1">MT106</strain>
    </source>
</reference>
<accession>A0A9N9GDU3</accession>